<dbReference type="InterPro" id="IPR036259">
    <property type="entry name" value="MFS_trans_sf"/>
</dbReference>
<evidence type="ECO:0000313" key="8">
    <source>
        <dbReference type="EMBL" id="QBD76623.1"/>
    </source>
</evidence>
<reference evidence="8 9" key="1">
    <citation type="submission" date="2019-01" db="EMBL/GenBank/DDBJ databases">
        <title>Ktedonosporobacter rubrisoli SCAWS-G2.</title>
        <authorList>
            <person name="Huang Y."/>
            <person name="Yan B."/>
        </authorList>
    </citation>
    <scope>NUCLEOTIDE SEQUENCE [LARGE SCALE GENOMIC DNA]</scope>
    <source>
        <strain evidence="8 9">SCAWS-G2</strain>
    </source>
</reference>
<feature type="transmembrane region" description="Helical" evidence="6">
    <location>
        <begin position="228"/>
        <end position="248"/>
    </location>
</feature>
<keyword evidence="2" id="KW-0813">Transport</keyword>
<dbReference type="OrthoDB" id="146360at2"/>
<name>A0A4P6JN87_KTERU</name>
<feature type="domain" description="Major facilitator superfamily (MFS) profile" evidence="7">
    <location>
        <begin position="39"/>
        <end position="298"/>
    </location>
</feature>
<gene>
    <name evidence="8" type="ORF">EPA93_11655</name>
</gene>
<dbReference type="Gene3D" id="1.20.1720.10">
    <property type="entry name" value="Multidrug resistance protein D"/>
    <property type="match status" value="1"/>
</dbReference>
<dbReference type="PROSITE" id="PS50850">
    <property type="entry name" value="MFS"/>
    <property type="match status" value="1"/>
</dbReference>
<organism evidence="8 9">
    <name type="scientific">Ktedonosporobacter rubrisoli</name>
    <dbReference type="NCBI Taxonomy" id="2509675"/>
    <lineage>
        <taxon>Bacteria</taxon>
        <taxon>Bacillati</taxon>
        <taxon>Chloroflexota</taxon>
        <taxon>Ktedonobacteria</taxon>
        <taxon>Ktedonobacterales</taxon>
        <taxon>Ktedonosporobacteraceae</taxon>
        <taxon>Ktedonosporobacter</taxon>
    </lineage>
</organism>
<feature type="transmembrane region" description="Helical" evidence="6">
    <location>
        <begin position="254"/>
        <end position="277"/>
    </location>
</feature>
<evidence type="ECO:0000256" key="1">
    <source>
        <dbReference type="ARBA" id="ARBA00004651"/>
    </source>
</evidence>
<accession>A0A4P6JN87</accession>
<dbReference type="GO" id="GO:0005886">
    <property type="term" value="C:plasma membrane"/>
    <property type="evidence" value="ECO:0007669"/>
    <property type="project" value="UniProtKB-SubCell"/>
</dbReference>
<dbReference type="Proteomes" id="UP000290365">
    <property type="component" value="Chromosome"/>
</dbReference>
<dbReference type="PANTHER" id="PTHR42718">
    <property type="entry name" value="MAJOR FACILITATOR SUPERFAMILY MULTIDRUG TRANSPORTER MFSC"/>
    <property type="match status" value="1"/>
</dbReference>
<dbReference type="CDD" id="cd17321">
    <property type="entry name" value="MFS_MMR_MDR_like"/>
    <property type="match status" value="1"/>
</dbReference>
<feature type="transmembrane region" description="Helical" evidence="6">
    <location>
        <begin position="73"/>
        <end position="93"/>
    </location>
</feature>
<evidence type="ECO:0000313" key="9">
    <source>
        <dbReference type="Proteomes" id="UP000290365"/>
    </source>
</evidence>
<dbReference type="RefSeq" id="WP_129887579.1">
    <property type="nucleotide sequence ID" value="NZ_CP035758.1"/>
</dbReference>
<keyword evidence="9" id="KW-1185">Reference proteome</keyword>
<evidence type="ECO:0000256" key="4">
    <source>
        <dbReference type="ARBA" id="ARBA00022989"/>
    </source>
</evidence>
<evidence type="ECO:0000256" key="3">
    <source>
        <dbReference type="ARBA" id="ARBA00022692"/>
    </source>
</evidence>
<keyword evidence="3 6" id="KW-0812">Transmembrane</keyword>
<evidence type="ECO:0000256" key="5">
    <source>
        <dbReference type="ARBA" id="ARBA00023136"/>
    </source>
</evidence>
<feature type="transmembrane region" description="Helical" evidence="6">
    <location>
        <begin position="196"/>
        <end position="216"/>
    </location>
</feature>
<comment type="subcellular location">
    <subcellularLocation>
        <location evidence="1">Cell membrane</location>
        <topology evidence="1">Multi-pass membrane protein</topology>
    </subcellularLocation>
</comment>
<protein>
    <submittedName>
        <fullName evidence="8">MFS transporter</fullName>
    </submittedName>
</protein>
<evidence type="ECO:0000256" key="2">
    <source>
        <dbReference type="ARBA" id="ARBA00022448"/>
    </source>
</evidence>
<feature type="transmembrane region" description="Helical" evidence="6">
    <location>
        <begin position="134"/>
        <end position="155"/>
    </location>
</feature>
<evidence type="ECO:0000256" key="6">
    <source>
        <dbReference type="SAM" id="Phobius"/>
    </source>
</evidence>
<sequence>MSEQRSVACSVAEANVLQETASSSIAKNAEIYGGKWWLLLSVLCLGWFMSALDTTVVNIALKNIAEDLQADVAGLQWIVDGYSLVFASLLLSAGSLGDRLGNKRIYLLGLALFTVSSLLCGLAPAYWVLLLARILQGGGAALMVPNTLALINMVFPGSKQRTRAVAFWAMTGSGALAIGPVIGGLLVGLFDWRSIFFVNVPIGIVALLASLSPRRIPEAGRRLAKRGLDLIAQIMAVLGLGALAFVLIEGAHLGWLSWPVLACLALFVIAGASFCYVRRADAIQCYLCAFLPFQPFRR</sequence>
<keyword evidence="4 6" id="KW-1133">Transmembrane helix</keyword>
<dbReference type="InterPro" id="IPR011701">
    <property type="entry name" value="MFS"/>
</dbReference>
<keyword evidence="5 6" id="KW-0472">Membrane</keyword>
<dbReference type="PANTHER" id="PTHR42718:SF9">
    <property type="entry name" value="MAJOR FACILITATOR SUPERFAMILY MULTIDRUG TRANSPORTER MFSC"/>
    <property type="match status" value="1"/>
</dbReference>
<evidence type="ECO:0000259" key="7">
    <source>
        <dbReference type="PROSITE" id="PS50850"/>
    </source>
</evidence>
<dbReference type="InterPro" id="IPR020846">
    <property type="entry name" value="MFS_dom"/>
</dbReference>
<feature type="transmembrane region" description="Helical" evidence="6">
    <location>
        <begin position="36"/>
        <end position="61"/>
    </location>
</feature>
<feature type="transmembrane region" description="Helical" evidence="6">
    <location>
        <begin position="167"/>
        <end position="190"/>
    </location>
</feature>
<dbReference type="SUPFAM" id="SSF103473">
    <property type="entry name" value="MFS general substrate transporter"/>
    <property type="match status" value="1"/>
</dbReference>
<dbReference type="KEGG" id="kbs:EPA93_11655"/>
<feature type="transmembrane region" description="Helical" evidence="6">
    <location>
        <begin position="105"/>
        <end position="128"/>
    </location>
</feature>
<proteinExistence type="predicted"/>
<dbReference type="EMBL" id="CP035758">
    <property type="protein sequence ID" value="QBD76623.1"/>
    <property type="molecule type" value="Genomic_DNA"/>
</dbReference>
<dbReference type="AlphaFoldDB" id="A0A4P6JN87"/>
<dbReference type="GO" id="GO:0022857">
    <property type="term" value="F:transmembrane transporter activity"/>
    <property type="evidence" value="ECO:0007669"/>
    <property type="project" value="InterPro"/>
</dbReference>
<dbReference type="Pfam" id="PF07690">
    <property type="entry name" value="MFS_1"/>
    <property type="match status" value="1"/>
</dbReference>